<dbReference type="SUPFAM" id="SSF55729">
    <property type="entry name" value="Acyl-CoA N-acyltransferases (Nat)"/>
    <property type="match status" value="1"/>
</dbReference>
<accession>A0AAW7Z0S0</accession>
<dbReference type="GO" id="GO:1990883">
    <property type="term" value="F:18S rRNA cytidine N-acetyltransferase activity"/>
    <property type="evidence" value="ECO:0007669"/>
    <property type="project" value="TreeGrafter"/>
</dbReference>
<dbReference type="GO" id="GO:1904812">
    <property type="term" value="P:rRNA acetylation involved in maturation of SSU-rRNA"/>
    <property type="evidence" value="ECO:0007669"/>
    <property type="project" value="TreeGrafter"/>
</dbReference>
<dbReference type="PANTHER" id="PTHR10925:SF5">
    <property type="entry name" value="RNA CYTIDINE ACETYLTRANSFERASE"/>
    <property type="match status" value="1"/>
</dbReference>
<keyword evidence="2" id="KW-0819">tRNA processing</keyword>
<evidence type="ECO:0000256" key="4">
    <source>
        <dbReference type="ARBA" id="ARBA00022840"/>
    </source>
</evidence>
<proteinExistence type="predicted"/>
<dbReference type="InterPro" id="IPR007807">
    <property type="entry name" value="TcmA/NAT10_helicase"/>
</dbReference>
<evidence type="ECO:0000313" key="7">
    <source>
        <dbReference type="EMBL" id="MDO6578335.1"/>
    </source>
</evidence>
<dbReference type="InterPro" id="IPR027417">
    <property type="entry name" value="P-loop_NTPase"/>
</dbReference>
<sequence>MAPPELTQWLFSPIYSQARHTEHRRLLVLSGEYDWVNKSLTSILSDISPSLTVKEIGAENSLLRKHLLGNECDIGVVHSHQGFNPGNLMAIAGTIRWGGCLILCCPTLDSWHLHTRPSHLSHGFTASRSPYIKRLVAILKNDADVAIWNSNNCHIPDSVASDTFDSINRLTPITSESPINRIVSENARATQSVDDEQTRRPQFKSLEQQAAFDCLTNKWSQDNRKAVITAPRGRGKSALVGLFVASRLKKGEKVVITSAIRENTSTLFKHIRIGINSPNSEENKLESKTTDNELSTAGTVTEAAFAVEDFVSEAVSNQASESEKSGSAQWLAPDNPTLIDGDFDLLIIDEAASFALPVLKMLISAHDNYVISTTLQGYEGSGQGFMQRMLPAFNAEGALHLSLSTPLRWTKNDKLENLIHNICLFEGTESFNTFNEAPREARRGVRQEILRELQRKAPTDQSSNDYRIGLVSALSEHELHCVMQLLAAAHYQTTPDDFMRLYDSPDIVLCTQWDDLRLIAAAIINCEGGDPLADVSEGIADGSRRPKGHLGAQRLTLLTANPATASYRYWRINRIAVAPHLQGQGLGTRLVSYINGQALAQHIDALTSSYGASDKLNHFWQQCGFTLVDMGEKPNKASGETSALVVKCISERFGPQQEVLSCLFTHSQATDIVPISKLPTITRNILIKKLNQFVNATRPLNQVSLAINALAAEVSVSTQCVKHTERPTKACTSGTDEVTSELLLLLSRSPLPTNKLTKLLDVNGRKALTESLRKKIGYMLASITI</sequence>
<keyword evidence="3" id="KW-0547">Nucleotide-binding</keyword>
<dbReference type="SUPFAM" id="SSF52540">
    <property type="entry name" value="P-loop containing nucleoside triphosphate hydrolases"/>
    <property type="match status" value="1"/>
</dbReference>
<dbReference type="Gene3D" id="3.40.50.300">
    <property type="entry name" value="P-loop containing nucleotide triphosphate hydrolases"/>
    <property type="match status" value="1"/>
</dbReference>
<dbReference type="InterPro" id="IPR016181">
    <property type="entry name" value="Acyl_CoA_acyltransferase"/>
</dbReference>
<dbReference type="EMBL" id="JAUOQI010000008">
    <property type="protein sequence ID" value="MDO6578335.1"/>
    <property type="molecule type" value="Genomic_DNA"/>
</dbReference>
<evidence type="ECO:0000256" key="2">
    <source>
        <dbReference type="ARBA" id="ARBA00022694"/>
    </source>
</evidence>
<dbReference type="GO" id="GO:0005524">
    <property type="term" value="F:ATP binding"/>
    <property type="evidence" value="ECO:0007669"/>
    <property type="project" value="UniProtKB-KW"/>
</dbReference>
<comment type="caution">
    <text evidence="7">The sequence shown here is derived from an EMBL/GenBank/DDBJ whole genome shotgun (WGS) entry which is preliminary data.</text>
</comment>
<evidence type="ECO:0000259" key="6">
    <source>
        <dbReference type="PROSITE" id="PS51186"/>
    </source>
</evidence>
<reference evidence="7" key="1">
    <citation type="submission" date="2023-07" db="EMBL/GenBank/DDBJ databases">
        <title>Genome content predicts the carbon catabolic preferences of heterotrophic bacteria.</title>
        <authorList>
            <person name="Gralka M."/>
        </authorList>
    </citation>
    <scope>NUCLEOTIDE SEQUENCE</scope>
    <source>
        <strain evidence="7">F2M12</strain>
    </source>
</reference>
<dbReference type="Gene3D" id="3.40.630.30">
    <property type="match status" value="1"/>
</dbReference>
<dbReference type="Pfam" id="PF13508">
    <property type="entry name" value="Acetyltransf_7"/>
    <property type="match status" value="1"/>
</dbReference>
<dbReference type="GO" id="GO:0008033">
    <property type="term" value="P:tRNA processing"/>
    <property type="evidence" value="ECO:0007669"/>
    <property type="project" value="UniProtKB-KW"/>
</dbReference>
<dbReference type="EC" id="2.3.1.-" evidence="7"/>
<dbReference type="Proteomes" id="UP001170717">
    <property type="component" value="Unassembled WGS sequence"/>
</dbReference>
<name>A0AAW7Z0S0_9ALTE</name>
<evidence type="ECO:0000313" key="8">
    <source>
        <dbReference type="Proteomes" id="UP001170717"/>
    </source>
</evidence>
<feature type="domain" description="N-acetyltransferase" evidence="6">
    <location>
        <begin position="469"/>
        <end position="651"/>
    </location>
</feature>
<evidence type="ECO:0000256" key="1">
    <source>
        <dbReference type="ARBA" id="ARBA00022679"/>
    </source>
</evidence>
<dbReference type="InterPro" id="IPR000182">
    <property type="entry name" value="GNAT_dom"/>
</dbReference>
<dbReference type="InterPro" id="IPR013562">
    <property type="entry name" value="TmcA/NAT10_N"/>
</dbReference>
<gene>
    <name evidence="7" type="ORF">Q4527_13095</name>
</gene>
<dbReference type="GO" id="GO:0000049">
    <property type="term" value="F:tRNA binding"/>
    <property type="evidence" value="ECO:0007669"/>
    <property type="project" value="TreeGrafter"/>
</dbReference>
<keyword evidence="1 7" id="KW-0808">Transferase</keyword>
<dbReference type="AlphaFoldDB" id="A0AAW7Z0S0"/>
<keyword evidence="4" id="KW-0067">ATP-binding</keyword>
<dbReference type="Pfam" id="PF05127">
    <property type="entry name" value="NAT10_TcmA_helicase"/>
    <property type="match status" value="1"/>
</dbReference>
<dbReference type="PANTHER" id="PTHR10925">
    <property type="entry name" value="N-ACETYLTRANSFERASE 10"/>
    <property type="match status" value="1"/>
</dbReference>
<evidence type="ECO:0000256" key="3">
    <source>
        <dbReference type="ARBA" id="ARBA00022741"/>
    </source>
</evidence>
<dbReference type="PROSITE" id="PS51186">
    <property type="entry name" value="GNAT"/>
    <property type="match status" value="1"/>
</dbReference>
<dbReference type="CDD" id="cd04301">
    <property type="entry name" value="NAT_SF"/>
    <property type="match status" value="1"/>
</dbReference>
<protein>
    <submittedName>
        <fullName evidence="7">GNAT family N-acetyltransferase</fullName>
        <ecNumber evidence="7">2.3.1.-</ecNumber>
    </submittedName>
</protein>
<dbReference type="RefSeq" id="WP_303497650.1">
    <property type="nucleotide sequence ID" value="NZ_JAUOQA010000006.1"/>
</dbReference>
<dbReference type="Pfam" id="PF08351">
    <property type="entry name" value="TmcA_N"/>
    <property type="match status" value="1"/>
</dbReference>
<organism evidence="7 8">
    <name type="scientific">Alteromonas stellipolaris</name>
    <dbReference type="NCBI Taxonomy" id="233316"/>
    <lineage>
        <taxon>Bacteria</taxon>
        <taxon>Pseudomonadati</taxon>
        <taxon>Pseudomonadota</taxon>
        <taxon>Gammaproteobacteria</taxon>
        <taxon>Alteromonadales</taxon>
        <taxon>Alteromonadaceae</taxon>
        <taxon>Alteromonas/Salinimonas group</taxon>
        <taxon>Alteromonas</taxon>
    </lineage>
</organism>
<dbReference type="InterPro" id="IPR032672">
    <property type="entry name" value="TmcA/NAT10/Kre33"/>
</dbReference>
<keyword evidence="5 7" id="KW-0012">Acyltransferase</keyword>
<dbReference type="Gene3D" id="3.40.50.11040">
    <property type="match status" value="1"/>
</dbReference>
<evidence type="ECO:0000256" key="5">
    <source>
        <dbReference type="ARBA" id="ARBA00023315"/>
    </source>
</evidence>